<dbReference type="Pfam" id="PF01979">
    <property type="entry name" value="Amidohydro_1"/>
    <property type="match status" value="1"/>
</dbReference>
<proteinExistence type="predicted"/>
<evidence type="ECO:0000256" key="1">
    <source>
        <dbReference type="ARBA" id="ARBA00022801"/>
    </source>
</evidence>
<gene>
    <name evidence="3" type="ORF">GCM10020221_08130</name>
</gene>
<dbReference type="EMBL" id="BAAAXZ010000032">
    <property type="protein sequence ID" value="GAA2914827.1"/>
    <property type="molecule type" value="Genomic_DNA"/>
</dbReference>
<keyword evidence="1" id="KW-0378">Hydrolase</keyword>
<sequence length="441" mass="46617">MTQTLLVRGGLLLTMDTAAQAAFHADILARDGVITEIGPDIEAPEGARIIDADGAIVLPGFVDTHRHMWQAALRGMGANLTLGDYFPRVAGALAAQFTPDDVHLGQTLSAWAALDAGVTTVQDVANIHDTPAHSDAALQALRDTGLRTVLAYGHSFAARHADRVAADGLSRDAVRLRGLLADDRALVTMALEATARSEEGTLANWHLAAELDLPVALHVIGGFSEEPPIGMLQRLGLLAAHGERATYIHATDLDASQYTLIRDSGGHLSIAPVVEMLMGQGYPPLLDALDAGLSPSLSADVEVTVPSDMFTQMRAALQAVRQAAHTRARLDGSDPLMVTAEQILSFATIEGARALGLDDRTGSLTVGKQADLIVLSTDRPGMRPVNDPAAAVVLHADRGDIDAVVVAGRVLKERGRLVANGLPRLYEQVDALRDRLTTPGH</sequence>
<dbReference type="InterPro" id="IPR006680">
    <property type="entry name" value="Amidohydro-rel"/>
</dbReference>
<evidence type="ECO:0000313" key="3">
    <source>
        <dbReference type="EMBL" id="GAA2914827.1"/>
    </source>
</evidence>
<evidence type="ECO:0000313" key="4">
    <source>
        <dbReference type="Proteomes" id="UP001501102"/>
    </source>
</evidence>
<dbReference type="SUPFAM" id="SSF51556">
    <property type="entry name" value="Metallo-dependent hydrolases"/>
    <property type="match status" value="1"/>
</dbReference>
<accession>A0ABN3WGV2</accession>
<reference evidence="3 4" key="1">
    <citation type="journal article" date="2019" name="Int. J. Syst. Evol. Microbiol.">
        <title>The Global Catalogue of Microorganisms (GCM) 10K type strain sequencing project: providing services to taxonomists for standard genome sequencing and annotation.</title>
        <authorList>
            <consortium name="The Broad Institute Genomics Platform"/>
            <consortium name="The Broad Institute Genome Sequencing Center for Infectious Disease"/>
            <person name="Wu L."/>
            <person name="Ma J."/>
        </authorList>
    </citation>
    <scope>NUCLEOTIDE SEQUENCE [LARGE SCALE GENOMIC DNA]</scope>
    <source>
        <strain evidence="3 4">JCM 4087</strain>
    </source>
</reference>
<dbReference type="InterPro" id="IPR050287">
    <property type="entry name" value="MTA/SAH_deaminase"/>
</dbReference>
<dbReference type="Proteomes" id="UP001501102">
    <property type="component" value="Unassembled WGS sequence"/>
</dbReference>
<dbReference type="PANTHER" id="PTHR43794">
    <property type="entry name" value="AMINOHYDROLASE SSNA-RELATED"/>
    <property type="match status" value="1"/>
</dbReference>
<dbReference type="PANTHER" id="PTHR43794:SF11">
    <property type="entry name" value="AMIDOHYDROLASE-RELATED DOMAIN-CONTAINING PROTEIN"/>
    <property type="match status" value="1"/>
</dbReference>
<keyword evidence="4" id="KW-1185">Reference proteome</keyword>
<dbReference type="Gene3D" id="3.20.20.140">
    <property type="entry name" value="Metal-dependent hydrolases"/>
    <property type="match status" value="1"/>
</dbReference>
<evidence type="ECO:0000259" key="2">
    <source>
        <dbReference type="Pfam" id="PF01979"/>
    </source>
</evidence>
<dbReference type="Gene3D" id="2.30.40.10">
    <property type="entry name" value="Urease, subunit C, domain 1"/>
    <property type="match status" value="1"/>
</dbReference>
<dbReference type="InterPro" id="IPR032466">
    <property type="entry name" value="Metal_Hydrolase"/>
</dbReference>
<dbReference type="NCBIfam" id="NF006056">
    <property type="entry name" value="PRK08204.1"/>
    <property type="match status" value="1"/>
</dbReference>
<dbReference type="InterPro" id="IPR011059">
    <property type="entry name" value="Metal-dep_hydrolase_composite"/>
</dbReference>
<dbReference type="RefSeq" id="WP_344960940.1">
    <property type="nucleotide sequence ID" value="NZ_BAAAXZ010000032.1"/>
</dbReference>
<protein>
    <submittedName>
        <fullName evidence="3">Amidohydrolase family protein</fullName>
    </submittedName>
</protein>
<name>A0ABN3WGV2_STRTU</name>
<feature type="domain" description="Amidohydrolase-related" evidence="2">
    <location>
        <begin position="56"/>
        <end position="410"/>
    </location>
</feature>
<organism evidence="3 4">
    <name type="scientific">Streptomyces thioluteus</name>
    <dbReference type="NCBI Taxonomy" id="66431"/>
    <lineage>
        <taxon>Bacteria</taxon>
        <taxon>Bacillati</taxon>
        <taxon>Actinomycetota</taxon>
        <taxon>Actinomycetes</taxon>
        <taxon>Kitasatosporales</taxon>
        <taxon>Streptomycetaceae</taxon>
        <taxon>Streptomyces</taxon>
    </lineage>
</organism>
<dbReference type="SUPFAM" id="SSF51338">
    <property type="entry name" value="Composite domain of metallo-dependent hydrolases"/>
    <property type="match status" value="1"/>
</dbReference>
<comment type="caution">
    <text evidence="3">The sequence shown here is derived from an EMBL/GenBank/DDBJ whole genome shotgun (WGS) entry which is preliminary data.</text>
</comment>